<dbReference type="OrthoDB" id="1902587at2759"/>
<name>A0A835HKU9_9MAGN</name>
<sequence>MAFWGVEVKPGRLYTHGFDETRGRTEYYAFAHAFDEDGEVVFSVLGSRSVHLTVYYPGRGSAHNYGNEDDTYSNGEDLNKVDSERSSEEEKEYDDDFIDEESFAPSPVPKS</sequence>
<dbReference type="Proteomes" id="UP000631114">
    <property type="component" value="Unassembled WGS sequence"/>
</dbReference>
<comment type="caution">
    <text evidence="2">The sequence shown here is derived from an EMBL/GenBank/DDBJ whole genome shotgun (WGS) entry which is preliminary data.</text>
</comment>
<feature type="region of interest" description="Disordered" evidence="1">
    <location>
        <begin position="59"/>
        <end position="111"/>
    </location>
</feature>
<evidence type="ECO:0000313" key="3">
    <source>
        <dbReference type="Proteomes" id="UP000631114"/>
    </source>
</evidence>
<gene>
    <name evidence="2" type="ORF">IFM89_005008</name>
</gene>
<keyword evidence="3" id="KW-1185">Reference proteome</keyword>
<dbReference type="EMBL" id="JADFTS010000006">
    <property type="protein sequence ID" value="KAF9600184.1"/>
    <property type="molecule type" value="Genomic_DNA"/>
</dbReference>
<feature type="compositionally biased region" description="Basic and acidic residues" evidence="1">
    <location>
        <begin position="77"/>
        <end position="88"/>
    </location>
</feature>
<protein>
    <submittedName>
        <fullName evidence="2">Uncharacterized protein</fullName>
    </submittedName>
</protein>
<evidence type="ECO:0000256" key="1">
    <source>
        <dbReference type="SAM" id="MobiDB-lite"/>
    </source>
</evidence>
<evidence type="ECO:0000313" key="2">
    <source>
        <dbReference type="EMBL" id="KAF9600184.1"/>
    </source>
</evidence>
<dbReference type="AlphaFoldDB" id="A0A835HKU9"/>
<reference evidence="2 3" key="1">
    <citation type="submission" date="2020-10" db="EMBL/GenBank/DDBJ databases">
        <title>The Coptis chinensis genome and diversification of protoberbering-type alkaloids.</title>
        <authorList>
            <person name="Wang B."/>
            <person name="Shu S."/>
            <person name="Song C."/>
            <person name="Liu Y."/>
        </authorList>
    </citation>
    <scope>NUCLEOTIDE SEQUENCE [LARGE SCALE GENOMIC DNA]</scope>
    <source>
        <strain evidence="2">HL-2020</strain>
        <tissue evidence="2">Leaf</tissue>
    </source>
</reference>
<organism evidence="2 3">
    <name type="scientific">Coptis chinensis</name>
    <dbReference type="NCBI Taxonomy" id="261450"/>
    <lineage>
        <taxon>Eukaryota</taxon>
        <taxon>Viridiplantae</taxon>
        <taxon>Streptophyta</taxon>
        <taxon>Embryophyta</taxon>
        <taxon>Tracheophyta</taxon>
        <taxon>Spermatophyta</taxon>
        <taxon>Magnoliopsida</taxon>
        <taxon>Ranunculales</taxon>
        <taxon>Ranunculaceae</taxon>
        <taxon>Coptidoideae</taxon>
        <taxon>Coptis</taxon>
    </lineage>
</organism>
<proteinExistence type="predicted"/>
<feature type="compositionally biased region" description="Acidic residues" evidence="1">
    <location>
        <begin position="89"/>
        <end position="102"/>
    </location>
</feature>
<accession>A0A835HKU9</accession>